<dbReference type="Gene3D" id="2.90.10.10">
    <property type="entry name" value="Bulb-type lectin domain"/>
    <property type="match status" value="1"/>
</dbReference>
<evidence type="ECO:0000256" key="4">
    <source>
        <dbReference type="ARBA" id="ARBA00023002"/>
    </source>
</evidence>
<evidence type="ECO:0000256" key="7">
    <source>
        <dbReference type="SAM" id="MobiDB-lite"/>
    </source>
</evidence>
<dbReference type="SUPFAM" id="SSF54909">
    <property type="entry name" value="Dimeric alpha+beta barrel"/>
    <property type="match status" value="1"/>
</dbReference>
<proteinExistence type="inferred from homology"/>
<dbReference type="InterPro" id="IPR011008">
    <property type="entry name" value="Dimeric_a/b-barrel"/>
</dbReference>
<dbReference type="NCBIfam" id="TIGR01413">
    <property type="entry name" value="Dyp_perox_fam"/>
    <property type="match status" value="1"/>
</dbReference>
<feature type="compositionally biased region" description="Low complexity" evidence="7">
    <location>
        <begin position="11"/>
        <end position="34"/>
    </location>
</feature>
<dbReference type="AlphaFoldDB" id="A0A286DUJ9"/>
<name>A0A286DUJ9_9ACTN</name>
<accession>A0A286DUJ9</accession>
<dbReference type="InterPro" id="IPR049509">
    <property type="entry name" value="DyP_N"/>
</dbReference>
<comment type="similarity">
    <text evidence="6">Belongs to the DyP-type peroxidase family.</text>
</comment>
<organism evidence="9 10">
    <name type="scientific">Streptomyces zhaozhouensis</name>
    <dbReference type="NCBI Taxonomy" id="1300267"/>
    <lineage>
        <taxon>Bacteria</taxon>
        <taxon>Bacillati</taxon>
        <taxon>Actinomycetota</taxon>
        <taxon>Actinomycetes</taxon>
        <taxon>Kitasatosporales</taxon>
        <taxon>Streptomycetaceae</taxon>
        <taxon>Streptomyces</taxon>
    </lineage>
</organism>
<dbReference type="EMBL" id="OCNE01000005">
    <property type="protein sequence ID" value="SOD62347.1"/>
    <property type="molecule type" value="Genomic_DNA"/>
</dbReference>
<dbReference type="SUPFAM" id="SSF51110">
    <property type="entry name" value="alpha-D-mannose-specific plant lectins"/>
    <property type="match status" value="1"/>
</dbReference>
<feature type="region of interest" description="Disordered" evidence="7">
    <location>
        <begin position="1"/>
        <end position="37"/>
    </location>
</feature>
<dbReference type="InterPro" id="IPR001480">
    <property type="entry name" value="Bulb-type_lectin_dom"/>
</dbReference>
<reference evidence="9 10" key="1">
    <citation type="submission" date="2017-09" db="EMBL/GenBank/DDBJ databases">
        <authorList>
            <person name="Ehlers B."/>
            <person name="Leendertz F.H."/>
        </authorList>
    </citation>
    <scope>NUCLEOTIDE SEQUENCE [LARGE SCALE GENOMIC DNA]</scope>
    <source>
        <strain evidence="9 10">CGMCC 4.7095</strain>
    </source>
</reference>
<keyword evidence="5" id="KW-0408">Iron</keyword>
<dbReference type="PANTHER" id="PTHR30521:SF5">
    <property type="entry name" value="BLR4509 PROTEIN"/>
    <property type="match status" value="1"/>
</dbReference>
<evidence type="ECO:0000256" key="1">
    <source>
        <dbReference type="ARBA" id="ARBA00001970"/>
    </source>
</evidence>
<sequence>MPHPPEPTAPTTPHAAPTARVPAPGAAPRSAGPPLRQSTEIQGDVLAGFRKDHVHLLLLGFDTPEAARRWLDRLRPRIATTREVADFNRQFSRARRARSGVDPERHRATWRSVGLTHAGLETLIGGAPYADVPRGTTREAFLQGPARRAALLGDAGESAPEHWLFGADGQRAVHAVLTLAADDPEDLKRALAEEHREARDAGLAVVFEQPAGTLAGSLRGREHFGFKDGVSQPGVRDFDEPDPDDPDQQLGKPGTRIVAAGEFLVGHPKDHRLPDWLPEWMRDGSFQVVRRLAQDVPGWWAQAADLAAELRARDAIPPEAGSEWLAARLMGRWRSGAPLTKYPDADPHPDPETDADNDVTYGDDLHGRAVPLCSHLRKTNPRDGLLARVSDPEPVALQGALDGRRLMRRGVPYGARFDPTGGAENGADAPRGLVFVSYQADLVAQFEFVQRSWVEAEDFPVRDPAVGRDAVIGSGGSASFPVRGSDEQVSLTMRPFVRTEGALYAFTPSLTALRRLAAGEIVPGEPPRDRELAAPVVLRRGEVISSGSARLRFEEDSDLRLRNAREEVVWEAGEAGGEAGRAEFREDGRLVLVDAEGAALWATPTEGNAGAVLVVAADGEARIRSADGEVLWRTGTAG</sequence>
<dbReference type="PROSITE" id="PS50927">
    <property type="entry name" value="BULB_LECTIN"/>
    <property type="match status" value="1"/>
</dbReference>
<evidence type="ECO:0000256" key="2">
    <source>
        <dbReference type="ARBA" id="ARBA00022559"/>
    </source>
</evidence>
<comment type="cofactor">
    <cofactor evidence="1">
        <name>heme b</name>
        <dbReference type="ChEBI" id="CHEBI:60344"/>
    </cofactor>
</comment>
<protein>
    <submittedName>
        <fullName evidence="9">Dyp-type peroxidase family</fullName>
    </submittedName>
</protein>
<feature type="region of interest" description="Disordered" evidence="7">
    <location>
        <begin position="223"/>
        <end position="253"/>
    </location>
</feature>
<dbReference type="RefSeq" id="WP_097230824.1">
    <property type="nucleotide sequence ID" value="NZ_OCNE01000005.1"/>
</dbReference>
<dbReference type="SMART" id="SM00108">
    <property type="entry name" value="B_lectin"/>
    <property type="match status" value="1"/>
</dbReference>
<evidence type="ECO:0000256" key="5">
    <source>
        <dbReference type="ARBA" id="ARBA00023004"/>
    </source>
</evidence>
<dbReference type="GO" id="GO:0005829">
    <property type="term" value="C:cytosol"/>
    <property type="evidence" value="ECO:0007669"/>
    <property type="project" value="TreeGrafter"/>
</dbReference>
<dbReference type="PANTHER" id="PTHR30521">
    <property type="entry name" value="DEFERROCHELATASE/PEROXIDASE"/>
    <property type="match status" value="1"/>
</dbReference>
<evidence type="ECO:0000259" key="8">
    <source>
        <dbReference type="PROSITE" id="PS50927"/>
    </source>
</evidence>
<dbReference type="OrthoDB" id="236246at2"/>
<dbReference type="InterPro" id="IPR006314">
    <property type="entry name" value="Dyp_peroxidase"/>
</dbReference>
<evidence type="ECO:0000313" key="9">
    <source>
        <dbReference type="EMBL" id="SOD62347.1"/>
    </source>
</evidence>
<dbReference type="Pfam" id="PF21105">
    <property type="entry name" value="DyP_N"/>
    <property type="match status" value="1"/>
</dbReference>
<keyword evidence="2 9" id="KW-0575">Peroxidase</keyword>
<keyword evidence="10" id="KW-1185">Reference proteome</keyword>
<gene>
    <name evidence="9" type="ORF">SAMN06297387_105163</name>
</gene>
<evidence type="ECO:0000313" key="10">
    <source>
        <dbReference type="Proteomes" id="UP000219072"/>
    </source>
</evidence>
<dbReference type="InterPro" id="IPR036426">
    <property type="entry name" value="Bulb-type_lectin_dom_sf"/>
</dbReference>
<dbReference type="PROSITE" id="PS51404">
    <property type="entry name" value="DYP_PEROXIDASE"/>
    <property type="match status" value="1"/>
</dbReference>
<dbReference type="GO" id="GO:0046872">
    <property type="term" value="F:metal ion binding"/>
    <property type="evidence" value="ECO:0007669"/>
    <property type="project" value="UniProtKB-KW"/>
</dbReference>
<keyword evidence="4" id="KW-0560">Oxidoreductase</keyword>
<feature type="compositionally biased region" description="Pro residues" evidence="7">
    <location>
        <begin position="1"/>
        <end position="10"/>
    </location>
</feature>
<dbReference type="Proteomes" id="UP000219072">
    <property type="component" value="Unassembled WGS sequence"/>
</dbReference>
<evidence type="ECO:0000256" key="6">
    <source>
        <dbReference type="ARBA" id="ARBA00025737"/>
    </source>
</evidence>
<dbReference type="GO" id="GO:0020037">
    <property type="term" value="F:heme binding"/>
    <property type="evidence" value="ECO:0007669"/>
    <property type="project" value="InterPro"/>
</dbReference>
<evidence type="ECO:0000256" key="3">
    <source>
        <dbReference type="ARBA" id="ARBA00022723"/>
    </source>
</evidence>
<keyword evidence="3" id="KW-0479">Metal-binding</keyword>
<dbReference type="GO" id="GO:0004601">
    <property type="term" value="F:peroxidase activity"/>
    <property type="evidence" value="ECO:0007669"/>
    <property type="project" value="UniProtKB-KW"/>
</dbReference>
<feature type="domain" description="Bulb-type lectin" evidence="8">
    <location>
        <begin position="529"/>
        <end position="638"/>
    </location>
</feature>